<sequence length="83" mass="9748">MGWCLYSERWVLHSTAEYAEDIIAQTGLKKPSEITLNKVAEQLFQEFQRTGLNISQPFFKKAHRWKHAAIFSCSDFLGQLWRD</sequence>
<name>A0ABD1L309_9FABA</name>
<dbReference type="AlphaFoldDB" id="A0ABD1L309"/>
<keyword evidence="2" id="KW-1185">Reference proteome</keyword>
<reference evidence="1 2" key="1">
    <citation type="submission" date="2024-08" db="EMBL/GenBank/DDBJ databases">
        <title>Insights into the chromosomal genome structure of Flemingia macrophylla.</title>
        <authorList>
            <person name="Ding Y."/>
            <person name="Zhao Y."/>
            <person name="Bi W."/>
            <person name="Wu M."/>
            <person name="Zhao G."/>
            <person name="Gong Y."/>
            <person name="Li W."/>
            <person name="Zhang P."/>
        </authorList>
    </citation>
    <scope>NUCLEOTIDE SEQUENCE [LARGE SCALE GENOMIC DNA]</scope>
    <source>
        <strain evidence="1">DYQJB</strain>
        <tissue evidence="1">Leaf</tissue>
    </source>
</reference>
<dbReference type="Gene3D" id="3.90.660.10">
    <property type="match status" value="1"/>
</dbReference>
<dbReference type="Proteomes" id="UP001603857">
    <property type="component" value="Unassembled WGS sequence"/>
</dbReference>
<organism evidence="1 2">
    <name type="scientific">Flemingia macrophylla</name>
    <dbReference type="NCBI Taxonomy" id="520843"/>
    <lineage>
        <taxon>Eukaryota</taxon>
        <taxon>Viridiplantae</taxon>
        <taxon>Streptophyta</taxon>
        <taxon>Embryophyta</taxon>
        <taxon>Tracheophyta</taxon>
        <taxon>Spermatophyta</taxon>
        <taxon>Magnoliopsida</taxon>
        <taxon>eudicotyledons</taxon>
        <taxon>Gunneridae</taxon>
        <taxon>Pentapetalae</taxon>
        <taxon>rosids</taxon>
        <taxon>fabids</taxon>
        <taxon>Fabales</taxon>
        <taxon>Fabaceae</taxon>
        <taxon>Papilionoideae</taxon>
        <taxon>50 kb inversion clade</taxon>
        <taxon>NPAAA clade</taxon>
        <taxon>indigoferoid/millettioid clade</taxon>
        <taxon>Phaseoleae</taxon>
        <taxon>Flemingia</taxon>
    </lineage>
</organism>
<accession>A0ABD1L309</accession>
<comment type="caution">
    <text evidence="1">The sequence shown here is derived from an EMBL/GenBank/DDBJ whole genome shotgun (WGS) entry which is preliminary data.</text>
</comment>
<evidence type="ECO:0000313" key="1">
    <source>
        <dbReference type="EMBL" id="KAL2317908.1"/>
    </source>
</evidence>
<evidence type="ECO:0000313" key="2">
    <source>
        <dbReference type="Proteomes" id="UP001603857"/>
    </source>
</evidence>
<protein>
    <submittedName>
        <fullName evidence="1">Uncharacterized protein</fullName>
    </submittedName>
</protein>
<dbReference type="PANTHER" id="PTHR16128:SF5">
    <property type="entry name" value="FAD_NAD(P)-BINDING OXIDOREDUCTASE FAMILY PROTEIN"/>
    <property type="match status" value="1"/>
</dbReference>
<dbReference type="EMBL" id="JBGMDY010000011">
    <property type="protein sequence ID" value="KAL2317908.1"/>
    <property type="molecule type" value="Genomic_DNA"/>
</dbReference>
<dbReference type="PANTHER" id="PTHR16128">
    <property type="entry name" value="FAD/NAD(P)-BINDING OXIDOREDUCTASE FAMILY PROTEIN"/>
    <property type="match status" value="1"/>
</dbReference>
<proteinExistence type="predicted"/>
<gene>
    <name evidence="1" type="ORF">Fmac_031784</name>
</gene>